<proteinExistence type="predicted"/>
<evidence type="ECO:0000256" key="2">
    <source>
        <dbReference type="SAM" id="Phobius"/>
    </source>
</evidence>
<dbReference type="SUPFAM" id="SSF52540">
    <property type="entry name" value="P-loop containing nucleoside triphosphate hydrolases"/>
    <property type="match status" value="1"/>
</dbReference>
<keyword evidence="1" id="KW-0175">Coiled coil</keyword>
<feature type="domain" description="YhaN AAA" evidence="3">
    <location>
        <begin position="1"/>
        <end position="206"/>
    </location>
</feature>
<evidence type="ECO:0000313" key="5">
    <source>
        <dbReference type="Proteomes" id="UP001232245"/>
    </source>
</evidence>
<evidence type="ECO:0000256" key="1">
    <source>
        <dbReference type="SAM" id="Coils"/>
    </source>
</evidence>
<evidence type="ECO:0000259" key="3">
    <source>
        <dbReference type="Pfam" id="PF13514"/>
    </source>
</evidence>
<feature type="coiled-coil region" evidence="1">
    <location>
        <begin position="693"/>
        <end position="727"/>
    </location>
</feature>
<comment type="caution">
    <text evidence="4">The sequence shown here is derived from an EMBL/GenBank/DDBJ whole genome shotgun (WGS) entry which is preliminary data.</text>
</comment>
<dbReference type="PANTHER" id="PTHR41259">
    <property type="entry name" value="DOUBLE-STRAND BREAK REPAIR RAD50 ATPASE, PUTATIVE-RELATED"/>
    <property type="match status" value="1"/>
</dbReference>
<feature type="transmembrane region" description="Helical" evidence="2">
    <location>
        <begin position="470"/>
        <end position="488"/>
    </location>
</feature>
<keyword evidence="2" id="KW-1133">Transmembrane helix</keyword>
<sequence length="1000" mass="118277">MLIEKLMIYGYGKFENQFINFKDQSFQMIYGQNEAGKSTIMSFIHSIFFGFPTKQQMENRYEPKKSNAYGGYIVVRTDDNQSIKIERTSGKASGDLIIENEDGTRLDEAYLQAILGGIDRETYRSIFSFDIHGLQRIQKMNSDQIGKYLFLSSIYGADALFTIENTLTRQQDILYKPTGKRPILNEALTTLKDSHSRLLEAKRNNHDYQMLIDKRNDLKRKLEATALEKKQALASQRELERIQAVLPLLRELNWCEEQLLRLPDTKEFPEDGLQQLDYYNVTLQPLEAELHVLHNKQEQLINEENGIVVNQAVLDLYPSITSLREQLPVYKEKKKKRDQLIERINQTGHEIHMYKQRIYPNVSDEELLTIKATVLMKESIKNAIIAEQQLKQRKKTLDEQFEQTKNLLEETEWKISELKKSILSDYERQKLEHEISKRQSTNRDYLKEEQKQLTNQLTIRKKEQQKEKKQRLTISSLFACLVAAGTGWAMFSQYWLVSIVLIIGFFISLFIIKQVTMKKDAFAEHLKRQIKSIEEELAKFTEADSGQTSMSKLLLEMEKDNQTKQALHHEQLLFKQYERNYDRVISLFEEWEKEQFHHEETYKQLAKELLIDRTAAPEIILEAFELLQQLQELLLKRNKDMSEVQILNEEIDQYERRIIEMLEICQLSYLSIEEAAIEIHKLSLQQNEKVKMLTNLHERKHELEESIRSLEDKISYLKAEKESLLKKAGLEDEEQFRKYAHHHSEREELIKQKLWIEKQLATERNVNLEQLTIKEYDDIDEQLLVIEQEVEKLTKFEKDLHQQYSTVDVKIHNIEQNGVYSNLLHSFEMEKAEVRELAEQWVVRALAKDLLHQTVERYRQTKLPALIRHIEQFFRTLTMEQYHRVFLPNQKQSFIVERNDGMRFFAEELSQATAEQLYLSIRLALVKTINEQVTLPIMIDDSFVHFDHERTAESIKLMQELKQENQVIFFTCHKHIAENYQSDTVIHLNELAGTSKLYHP</sequence>
<keyword evidence="5" id="KW-1185">Reference proteome</keyword>
<reference evidence="4 5" key="1">
    <citation type="submission" date="2023-07" db="EMBL/GenBank/DDBJ databases">
        <title>Genomic Encyclopedia of Type Strains, Phase IV (KMG-IV): sequencing the most valuable type-strain genomes for metagenomic binning, comparative biology and taxonomic classification.</title>
        <authorList>
            <person name="Goeker M."/>
        </authorList>
    </citation>
    <scope>NUCLEOTIDE SEQUENCE [LARGE SCALE GENOMIC DNA]</scope>
    <source>
        <strain evidence="4 5">DSM 17723</strain>
    </source>
</reference>
<protein>
    <submittedName>
        <fullName evidence="4">Uncharacterized protein YhaN</fullName>
    </submittedName>
</protein>
<feature type="coiled-coil region" evidence="1">
    <location>
        <begin position="380"/>
        <end position="421"/>
    </location>
</feature>
<dbReference type="InterPro" id="IPR027417">
    <property type="entry name" value="P-loop_NTPase"/>
</dbReference>
<feature type="coiled-coil region" evidence="1">
    <location>
        <begin position="630"/>
        <end position="664"/>
    </location>
</feature>
<keyword evidence="2" id="KW-0812">Transmembrane</keyword>
<dbReference type="Proteomes" id="UP001232245">
    <property type="component" value="Unassembled WGS sequence"/>
</dbReference>
<dbReference type="InterPro" id="IPR038734">
    <property type="entry name" value="YhaN_AAA"/>
</dbReference>
<accession>A0ABT9YXD9</accession>
<dbReference type="Gene3D" id="3.40.50.300">
    <property type="entry name" value="P-loop containing nucleotide triphosphate hydrolases"/>
    <property type="match status" value="2"/>
</dbReference>
<dbReference type="PANTHER" id="PTHR41259:SF1">
    <property type="entry name" value="DOUBLE-STRAND BREAK REPAIR RAD50 ATPASE, PUTATIVE-RELATED"/>
    <property type="match status" value="1"/>
</dbReference>
<dbReference type="RefSeq" id="WP_174881515.1">
    <property type="nucleotide sequence ID" value="NZ_CADEPK010000365.1"/>
</dbReference>
<keyword evidence="2" id="KW-0472">Membrane</keyword>
<dbReference type="EMBL" id="JAUSTZ010000001">
    <property type="protein sequence ID" value="MDQ0224271.1"/>
    <property type="molecule type" value="Genomic_DNA"/>
</dbReference>
<gene>
    <name evidence="4" type="ORF">J2S02_000593</name>
</gene>
<evidence type="ECO:0000313" key="4">
    <source>
        <dbReference type="EMBL" id="MDQ0224271.1"/>
    </source>
</evidence>
<feature type="coiled-coil region" evidence="1">
    <location>
        <begin position="208"/>
        <end position="235"/>
    </location>
</feature>
<dbReference type="Pfam" id="PF13514">
    <property type="entry name" value="AAA_27"/>
    <property type="match status" value="1"/>
</dbReference>
<organism evidence="4 5">
    <name type="scientific">Metabacillus niabensis</name>
    <dbReference type="NCBI Taxonomy" id="324854"/>
    <lineage>
        <taxon>Bacteria</taxon>
        <taxon>Bacillati</taxon>
        <taxon>Bacillota</taxon>
        <taxon>Bacilli</taxon>
        <taxon>Bacillales</taxon>
        <taxon>Bacillaceae</taxon>
        <taxon>Metabacillus</taxon>
    </lineage>
</organism>
<name>A0ABT9YXD9_9BACI</name>
<feature type="transmembrane region" description="Helical" evidence="2">
    <location>
        <begin position="494"/>
        <end position="512"/>
    </location>
</feature>